<feature type="non-terminal residue" evidence="2">
    <location>
        <position position="1"/>
    </location>
</feature>
<name>A0ABM4FTS7_9AVES</name>
<reference evidence="2" key="1">
    <citation type="submission" date="2025-08" db="UniProtKB">
        <authorList>
            <consortium name="RefSeq"/>
        </authorList>
    </citation>
    <scope>IDENTIFICATION</scope>
    <source>
        <tissue evidence="2">Blood</tissue>
    </source>
</reference>
<dbReference type="Proteomes" id="UP001652627">
    <property type="component" value="Chromosome 29"/>
</dbReference>
<organism evidence="1 2">
    <name type="scientific">Apteryx mantelli</name>
    <name type="common">North Island brown kiwi</name>
    <dbReference type="NCBI Taxonomy" id="2696672"/>
    <lineage>
        <taxon>Eukaryota</taxon>
        <taxon>Metazoa</taxon>
        <taxon>Chordata</taxon>
        <taxon>Craniata</taxon>
        <taxon>Vertebrata</taxon>
        <taxon>Euteleostomi</taxon>
        <taxon>Archelosauria</taxon>
        <taxon>Archosauria</taxon>
        <taxon>Dinosauria</taxon>
        <taxon>Saurischia</taxon>
        <taxon>Theropoda</taxon>
        <taxon>Coelurosauria</taxon>
        <taxon>Aves</taxon>
        <taxon>Palaeognathae</taxon>
        <taxon>Apterygiformes</taxon>
        <taxon>Apterygidae</taxon>
        <taxon>Apteryx</taxon>
    </lineage>
</organism>
<protein>
    <submittedName>
        <fullName evidence="2">Glycerol-3-phosphate acyltransferase 2, mitochondrial</fullName>
    </submittedName>
</protein>
<accession>A0ABM4FTS7</accession>
<keyword evidence="2" id="KW-0012">Acyltransferase</keyword>
<keyword evidence="1" id="KW-1185">Reference proteome</keyword>
<keyword evidence="2" id="KW-0808">Transferase</keyword>
<evidence type="ECO:0000313" key="1">
    <source>
        <dbReference type="Proteomes" id="UP001652627"/>
    </source>
</evidence>
<gene>
    <name evidence="2" type="primary">LOC106493807</name>
</gene>
<dbReference type="GeneID" id="106493807"/>
<sequence>PEPAYVDALQRFLAEDGGFACANRSLALSSLRTFKELGVLKEVTSPAGPLLHLGEPFRSGENRQKLEAFIRQFAEP</sequence>
<dbReference type="RefSeq" id="XP_067168353.1">
    <property type="nucleotide sequence ID" value="XM_067312252.1"/>
</dbReference>
<dbReference type="GO" id="GO:0016746">
    <property type="term" value="F:acyltransferase activity"/>
    <property type="evidence" value="ECO:0007669"/>
    <property type="project" value="UniProtKB-KW"/>
</dbReference>
<proteinExistence type="predicted"/>
<evidence type="ECO:0000313" key="2">
    <source>
        <dbReference type="RefSeq" id="XP_067168353.1"/>
    </source>
</evidence>